<evidence type="ECO:0000313" key="11">
    <source>
        <dbReference type="EMBL" id="NMG46421.1"/>
    </source>
</evidence>
<keyword evidence="7 9" id="KW-0472">Membrane</keyword>
<evidence type="ECO:0000256" key="5">
    <source>
        <dbReference type="ARBA" id="ARBA00022989"/>
    </source>
</evidence>
<dbReference type="InterPro" id="IPR051315">
    <property type="entry name" value="Bact_Chemotaxis_CheA"/>
</dbReference>
<protein>
    <recommendedName>
        <fullName evidence="3">histidine kinase</fullName>
        <ecNumber evidence="3">2.7.13.3</ecNumber>
    </recommendedName>
</protein>
<dbReference type="InterPro" id="IPR036890">
    <property type="entry name" value="HATPase_C_sf"/>
</dbReference>
<sequence length="741" mass="81106">MDQQQKRSQCHKFFHTRLQYFINPRPALLMSCRGVSPRKCNKLSVASRSCQSIDRTPVLRSILLGKYRVLVFAVAAFFLVNVGVFTLNFILLQYVDRDAASINAGGKLRGYSQQLAKALLTLSHESVAGEPVQTSQAQISEAYQAFDQALAQVQVFAAATEDRSVIEQADKLDRQWQPLRDAAITLLAGAVPDPGAIESAVTLSNTRNVRLMQLADDLTAEQERLAADRARWMRTLQSGAIGAALLMFVFIVMHVARRLGRSDRAAEQSRRETTDILRTVREGLFLIDRNGVVGTQRSDHLAKVIPQPLAAGDNFLVTLAALVSPDTMDSARQYIELLLNERVKPALLADLNPLQRVRLNQHGNARPKYLNFSFQPVRGNAGEGITGLLVAVADVSQEVRLEHELASAEERARSEVALLLQVLDNNPDDVDRFLADARAKLDRLNTTLRDVKPDSREYAAVVTKVFRDVHSIKGEAAALSIGTVTAQAHRFEETLTGLRNRRTLAGDDLIPVATGIGHLLQELSKVDTVISRIAAFARQPAGAGVMHTGTPAPEEGVLQSMQRIQRLALAVASDLNKKVRVETSLPHVGVIPEAVHRLLREGLPQLVRNAVVHGIEESDERRRAGKHEEGRLRIELVRAADGSLELTVADDGRGIDVHALRSRLVESGHRTPDQVAAMSDRDVVAMLFEPGVSTATTVDAHAGRGVGLDVVGTLARETGARLRLASAPSAYTRFTLQWSPA</sequence>
<dbReference type="Gene3D" id="1.20.120.160">
    <property type="entry name" value="HPT domain"/>
    <property type="match status" value="1"/>
</dbReference>
<comment type="catalytic activity">
    <reaction evidence="1">
        <text>ATP + protein L-histidine = ADP + protein N-phospho-L-histidine.</text>
        <dbReference type="EC" id="2.7.13.3"/>
    </reaction>
</comment>
<dbReference type="InterPro" id="IPR004358">
    <property type="entry name" value="Sig_transdc_His_kin-like_C"/>
</dbReference>
<evidence type="ECO:0000256" key="7">
    <source>
        <dbReference type="ARBA" id="ARBA00023136"/>
    </source>
</evidence>
<dbReference type="SUPFAM" id="SSF47226">
    <property type="entry name" value="Histidine-containing phosphotransfer domain, HPT domain"/>
    <property type="match status" value="1"/>
</dbReference>
<dbReference type="Pfam" id="PF01627">
    <property type="entry name" value="Hpt"/>
    <property type="match status" value="1"/>
</dbReference>
<keyword evidence="8" id="KW-0597">Phosphoprotein</keyword>
<dbReference type="InterPro" id="IPR036641">
    <property type="entry name" value="HPT_dom_sf"/>
</dbReference>
<dbReference type="RefSeq" id="WP_211169300.1">
    <property type="nucleotide sequence ID" value="NZ_WTVN01000073.1"/>
</dbReference>
<evidence type="ECO:0000256" key="1">
    <source>
        <dbReference type="ARBA" id="ARBA00000085"/>
    </source>
</evidence>
<feature type="modified residue" description="Phosphohistidine" evidence="8">
    <location>
        <position position="470"/>
    </location>
</feature>
<feature type="transmembrane region" description="Helical" evidence="9">
    <location>
        <begin position="69"/>
        <end position="91"/>
    </location>
</feature>
<dbReference type="InterPro" id="IPR008207">
    <property type="entry name" value="Sig_transdc_His_kin_Hpt_dom"/>
</dbReference>
<feature type="domain" description="HPt" evidence="10">
    <location>
        <begin position="422"/>
        <end position="533"/>
    </location>
</feature>
<dbReference type="Gene3D" id="3.30.450.20">
    <property type="entry name" value="PAS domain"/>
    <property type="match status" value="1"/>
</dbReference>
<organism evidence="11 12">
    <name type="scientific">Aromatoleum toluvorans</name>
    <dbReference type="NCBI Taxonomy" id="92002"/>
    <lineage>
        <taxon>Bacteria</taxon>
        <taxon>Pseudomonadati</taxon>
        <taxon>Pseudomonadota</taxon>
        <taxon>Betaproteobacteria</taxon>
        <taxon>Rhodocyclales</taxon>
        <taxon>Rhodocyclaceae</taxon>
        <taxon>Aromatoleum</taxon>
    </lineage>
</organism>
<accession>A0ABX1Q6N5</accession>
<dbReference type="EC" id="2.7.13.3" evidence="3"/>
<keyword evidence="4 9" id="KW-0812">Transmembrane</keyword>
<comment type="subcellular location">
    <subcellularLocation>
        <location evidence="2">Membrane</location>
        <topology evidence="2">Multi-pass membrane protein</topology>
    </subcellularLocation>
</comment>
<dbReference type="Gene3D" id="3.30.565.10">
    <property type="entry name" value="Histidine kinase-like ATPase, C-terminal domain"/>
    <property type="match status" value="1"/>
</dbReference>
<gene>
    <name evidence="11" type="ORF">GPA22_22160</name>
</gene>
<evidence type="ECO:0000259" key="10">
    <source>
        <dbReference type="PROSITE" id="PS50894"/>
    </source>
</evidence>
<comment type="caution">
    <text evidence="11">The sequence shown here is derived from an EMBL/GenBank/DDBJ whole genome shotgun (WGS) entry which is preliminary data.</text>
</comment>
<dbReference type="PANTHER" id="PTHR43395:SF8">
    <property type="entry name" value="HISTIDINE KINASE"/>
    <property type="match status" value="1"/>
</dbReference>
<dbReference type="EMBL" id="WTVN01000073">
    <property type="protein sequence ID" value="NMG46421.1"/>
    <property type="molecule type" value="Genomic_DNA"/>
</dbReference>
<feature type="transmembrane region" description="Helical" evidence="9">
    <location>
        <begin position="236"/>
        <end position="256"/>
    </location>
</feature>
<dbReference type="PRINTS" id="PR00344">
    <property type="entry name" value="BCTRLSENSOR"/>
</dbReference>
<evidence type="ECO:0000256" key="4">
    <source>
        <dbReference type="ARBA" id="ARBA00022692"/>
    </source>
</evidence>
<reference evidence="11 12" key="1">
    <citation type="submission" date="2019-12" db="EMBL/GenBank/DDBJ databases">
        <title>Comparative genomics gives insights into the taxonomy of the Azoarcus-Aromatoleum group and reveals separate origins of nif in the plant-associated Azoarcus and non-plant-associated Aromatoleum sub-groups.</title>
        <authorList>
            <person name="Lafos M."/>
            <person name="Maluk M."/>
            <person name="Batista M."/>
            <person name="Junghare M."/>
            <person name="Carmona M."/>
            <person name="Faoro H."/>
            <person name="Cruz L.M."/>
            <person name="Battistoni F."/>
            <person name="De Souza E."/>
            <person name="Pedrosa F."/>
            <person name="Chen W.-M."/>
            <person name="Poole P.S."/>
            <person name="Dixon R.A."/>
            <person name="James E.K."/>
        </authorList>
    </citation>
    <scope>NUCLEOTIDE SEQUENCE [LARGE SCALE GENOMIC DNA]</scope>
    <source>
        <strain evidence="11 12">Td21</strain>
    </source>
</reference>
<evidence type="ECO:0000313" key="12">
    <source>
        <dbReference type="Proteomes" id="UP000623795"/>
    </source>
</evidence>
<evidence type="ECO:0000256" key="8">
    <source>
        <dbReference type="PROSITE-ProRule" id="PRU00110"/>
    </source>
</evidence>
<keyword evidence="6" id="KW-0902">Two-component regulatory system</keyword>
<dbReference type="SUPFAM" id="SSF55874">
    <property type="entry name" value="ATPase domain of HSP90 chaperone/DNA topoisomerase II/histidine kinase"/>
    <property type="match status" value="1"/>
</dbReference>
<keyword evidence="5 9" id="KW-1133">Transmembrane helix</keyword>
<proteinExistence type="predicted"/>
<dbReference type="SMART" id="SM00387">
    <property type="entry name" value="HATPase_c"/>
    <property type="match status" value="1"/>
</dbReference>
<dbReference type="InterPro" id="IPR003594">
    <property type="entry name" value="HATPase_dom"/>
</dbReference>
<dbReference type="Pfam" id="PF02518">
    <property type="entry name" value="HATPase_c"/>
    <property type="match status" value="1"/>
</dbReference>
<dbReference type="PANTHER" id="PTHR43395">
    <property type="entry name" value="SENSOR HISTIDINE KINASE CHEA"/>
    <property type="match status" value="1"/>
</dbReference>
<name>A0ABX1Q6N5_9RHOO</name>
<dbReference type="Proteomes" id="UP000623795">
    <property type="component" value="Unassembled WGS sequence"/>
</dbReference>
<dbReference type="CDD" id="cd00088">
    <property type="entry name" value="HPT"/>
    <property type="match status" value="1"/>
</dbReference>
<dbReference type="PROSITE" id="PS50894">
    <property type="entry name" value="HPT"/>
    <property type="match status" value="1"/>
</dbReference>
<evidence type="ECO:0000256" key="9">
    <source>
        <dbReference type="SAM" id="Phobius"/>
    </source>
</evidence>
<evidence type="ECO:0000256" key="3">
    <source>
        <dbReference type="ARBA" id="ARBA00012438"/>
    </source>
</evidence>
<dbReference type="InterPro" id="IPR029095">
    <property type="entry name" value="NarX-like_N"/>
</dbReference>
<dbReference type="Pfam" id="PF13675">
    <property type="entry name" value="PilJ"/>
    <property type="match status" value="1"/>
</dbReference>
<keyword evidence="12" id="KW-1185">Reference proteome</keyword>
<evidence type="ECO:0000256" key="6">
    <source>
        <dbReference type="ARBA" id="ARBA00023012"/>
    </source>
</evidence>
<evidence type="ECO:0000256" key="2">
    <source>
        <dbReference type="ARBA" id="ARBA00004141"/>
    </source>
</evidence>